<reference evidence="2" key="1">
    <citation type="submission" date="2023-06" db="EMBL/GenBank/DDBJ databases">
        <title>Genome-scale phylogeny and comparative genomics of the fungal order Sordariales.</title>
        <authorList>
            <consortium name="Lawrence Berkeley National Laboratory"/>
            <person name="Hensen N."/>
            <person name="Bonometti L."/>
            <person name="Westerberg I."/>
            <person name="Brannstrom I.O."/>
            <person name="Guillou S."/>
            <person name="Cros-Aarteil S."/>
            <person name="Calhoun S."/>
            <person name="Haridas S."/>
            <person name="Kuo A."/>
            <person name="Mondo S."/>
            <person name="Pangilinan J."/>
            <person name="Riley R."/>
            <person name="Labutti K."/>
            <person name="Andreopoulos B."/>
            <person name="Lipzen A."/>
            <person name="Chen C."/>
            <person name="Yanf M."/>
            <person name="Daum C."/>
            <person name="Ng V."/>
            <person name="Clum A."/>
            <person name="Steindorff A."/>
            <person name="Ohm R."/>
            <person name="Martin F."/>
            <person name="Silar P."/>
            <person name="Natvig D."/>
            <person name="Lalanne C."/>
            <person name="Gautier V."/>
            <person name="Ament-Velasquez S.L."/>
            <person name="Kruys A."/>
            <person name="Hutchinson M.I."/>
            <person name="Powell A.J."/>
            <person name="Barry K."/>
            <person name="Miller A.N."/>
            <person name="Grigoriev I.V."/>
            <person name="Debuchy R."/>
            <person name="Gladieux P."/>
            <person name="Thoren M.H."/>
            <person name="Johannesson H."/>
        </authorList>
    </citation>
    <scope>NUCLEOTIDE SEQUENCE</scope>
    <source>
        <strain evidence="2">CBS 540.89</strain>
    </source>
</reference>
<evidence type="ECO:0000313" key="3">
    <source>
        <dbReference type="Proteomes" id="UP001172159"/>
    </source>
</evidence>
<sequence length="58" mass="6683">MIIHLRVVYTQPLFRTDYSRKSVGGDTNGRGQHDPPHQTTRTHQCCTPTHLRGVKNRL</sequence>
<dbReference type="AlphaFoldDB" id="A0AA40E469"/>
<keyword evidence="3" id="KW-1185">Reference proteome</keyword>
<name>A0AA40E469_9PEZI</name>
<gene>
    <name evidence="2" type="ORF">B0T21DRAFT_371645</name>
</gene>
<accession>A0AA40E469</accession>
<evidence type="ECO:0000256" key="1">
    <source>
        <dbReference type="SAM" id="MobiDB-lite"/>
    </source>
</evidence>
<feature type="region of interest" description="Disordered" evidence="1">
    <location>
        <begin position="18"/>
        <end position="45"/>
    </location>
</feature>
<proteinExistence type="predicted"/>
<dbReference type="Proteomes" id="UP001172159">
    <property type="component" value="Unassembled WGS sequence"/>
</dbReference>
<evidence type="ECO:0000313" key="2">
    <source>
        <dbReference type="EMBL" id="KAK0726470.1"/>
    </source>
</evidence>
<protein>
    <submittedName>
        <fullName evidence="2">Uncharacterized protein</fullName>
    </submittedName>
</protein>
<dbReference type="EMBL" id="JAUKTV010000010">
    <property type="protein sequence ID" value="KAK0726470.1"/>
    <property type="molecule type" value="Genomic_DNA"/>
</dbReference>
<organism evidence="2 3">
    <name type="scientific">Apiosordaria backusii</name>
    <dbReference type="NCBI Taxonomy" id="314023"/>
    <lineage>
        <taxon>Eukaryota</taxon>
        <taxon>Fungi</taxon>
        <taxon>Dikarya</taxon>
        <taxon>Ascomycota</taxon>
        <taxon>Pezizomycotina</taxon>
        <taxon>Sordariomycetes</taxon>
        <taxon>Sordariomycetidae</taxon>
        <taxon>Sordariales</taxon>
        <taxon>Lasiosphaeriaceae</taxon>
        <taxon>Apiosordaria</taxon>
    </lineage>
</organism>
<comment type="caution">
    <text evidence="2">The sequence shown here is derived from an EMBL/GenBank/DDBJ whole genome shotgun (WGS) entry which is preliminary data.</text>
</comment>